<sequence>MSNLLNLLDRVDSLPGAAELRRRSYELLGDVTGRLVVDVGCGGGRAVAELGDLGARAVGVDLDEEMVRAARSRWDGDFRVGSALELPFEDGEVVGYRADKVLHTLAEPADALREARRVLTPGGRAVLLGQDWDTIVIDSDRPALTRRLVRARADTVPSPRVARAYRTLLVDAGFVDPVVEVRTVVFTDDTALAVLVSLTSGAPELTDDWMAEQRERVAANRAFVAVPLFLVAARR</sequence>
<evidence type="ECO:0000259" key="1">
    <source>
        <dbReference type="Pfam" id="PF08241"/>
    </source>
</evidence>
<dbReference type="Proteomes" id="UP000185596">
    <property type="component" value="Unassembled WGS sequence"/>
</dbReference>
<proteinExistence type="predicted"/>
<reference evidence="2 3" key="1">
    <citation type="submission" date="2016-12" db="EMBL/GenBank/DDBJ databases">
        <title>The draft genome sequence of Actinophytocola sp. 11-183.</title>
        <authorList>
            <person name="Wang W."/>
            <person name="Yuan L."/>
        </authorList>
    </citation>
    <scope>NUCLEOTIDE SEQUENCE [LARGE SCALE GENOMIC DNA]</scope>
    <source>
        <strain evidence="2 3">11-183</strain>
    </source>
</reference>
<dbReference type="CDD" id="cd02440">
    <property type="entry name" value="AdoMet_MTases"/>
    <property type="match status" value="1"/>
</dbReference>
<protein>
    <submittedName>
        <fullName evidence="2">SAM-dependent methyltransferase</fullName>
    </submittedName>
</protein>
<dbReference type="STRING" id="1912961.BU204_22430"/>
<evidence type="ECO:0000313" key="2">
    <source>
        <dbReference type="EMBL" id="OLF15318.1"/>
    </source>
</evidence>
<keyword evidence="2" id="KW-0489">Methyltransferase</keyword>
<dbReference type="RefSeq" id="WP_075127787.1">
    <property type="nucleotide sequence ID" value="NZ_MSIE01000043.1"/>
</dbReference>
<dbReference type="Gene3D" id="3.40.50.150">
    <property type="entry name" value="Vaccinia Virus protein VP39"/>
    <property type="match status" value="1"/>
</dbReference>
<dbReference type="AlphaFoldDB" id="A0A1Q8CLT0"/>
<dbReference type="PANTHER" id="PTHR43591">
    <property type="entry name" value="METHYLTRANSFERASE"/>
    <property type="match status" value="1"/>
</dbReference>
<dbReference type="SUPFAM" id="SSF53335">
    <property type="entry name" value="S-adenosyl-L-methionine-dependent methyltransferases"/>
    <property type="match status" value="1"/>
</dbReference>
<evidence type="ECO:0000313" key="3">
    <source>
        <dbReference type="Proteomes" id="UP000185596"/>
    </source>
</evidence>
<dbReference type="InterPro" id="IPR013216">
    <property type="entry name" value="Methyltransf_11"/>
</dbReference>
<keyword evidence="3" id="KW-1185">Reference proteome</keyword>
<comment type="caution">
    <text evidence="2">The sequence shown here is derived from an EMBL/GenBank/DDBJ whole genome shotgun (WGS) entry which is preliminary data.</text>
</comment>
<dbReference type="Pfam" id="PF08241">
    <property type="entry name" value="Methyltransf_11"/>
    <property type="match status" value="1"/>
</dbReference>
<dbReference type="GO" id="GO:0032259">
    <property type="term" value="P:methylation"/>
    <property type="evidence" value="ECO:0007669"/>
    <property type="project" value="UniProtKB-KW"/>
</dbReference>
<accession>A0A1Q8CLT0</accession>
<gene>
    <name evidence="2" type="ORF">BU204_22430</name>
</gene>
<dbReference type="EMBL" id="MSIE01000043">
    <property type="protein sequence ID" value="OLF15318.1"/>
    <property type="molecule type" value="Genomic_DNA"/>
</dbReference>
<organism evidence="2 3">
    <name type="scientific">Actinophytocola xanthii</name>
    <dbReference type="NCBI Taxonomy" id="1912961"/>
    <lineage>
        <taxon>Bacteria</taxon>
        <taxon>Bacillati</taxon>
        <taxon>Actinomycetota</taxon>
        <taxon>Actinomycetes</taxon>
        <taxon>Pseudonocardiales</taxon>
        <taxon>Pseudonocardiaceae</taxon>
    </lineage>
</organism>
<name>A0A1Q8CLT0_9PSEU</name>
<keyword evidence="2" id="KW-0808">Transferase</keyword>
<dbReference type="OrthoDB" id="3636702at2"/>
<dbReference type="GO" id="GO:0008757">
    <property type="term" value="F:S-adenosylmethionine-dependent methyltransferase activity"/>
    <property type="evidence" value="ECO:0007669"/>
    <property type="project" value="InterPro"/>
</dbReference>
<feature type="domain" description="Methyltransferase type 11" evidence="1">
    <location>
        <begin position="37"/>
        <end position="126"/>
    </location>
</feature>
<dbReference type="InterPro" id="IPR029063">
    <property type="entry name" value="SAM-dependent_MTases_sf"/>
</dbReference>